<dbReference type="AlphaFoldDB" id="A0A7J9CWD0"/>
<dbReference type="EMBL" id="JABEZY010000035">
    <property type="protein sequence ID" value="MBA0752829.1"/>
    <property type="molecule type" value="Genomic_DNA"/>
</dbReference>
<reference evidence="1 2" key="1">
    <citation type="journal article" date="2019" name="Genome Biol. Evol.">
        <title>Insights into the evolution of the New World diploid cottons (Gossypium, subgenus Houzingenia) based on genome sequencing.</title>
        <authorList>
            <person name="Grover C.E."/>
            <person name="Arick M.A. 2nd"/>
            <person name="Thrash A."/>
            <person name="Conover J.L."/>
            <person name="Sanders W.S."/>
            <person name="Peterson D.G."/>
            <person name="Frelichowski J.E."/>
            <person name="Scheffler J.A."/>
            <person name="Scheffler B.E."/>
            <person name="Wendel J.F."/>
        </authorList>
    </citation>
    <scope>NUCLEOTIDE SEQUENCE [LARGE SCALE GENOMIC DNA]</scope>
    <source>
        <strain evidence="1">5</strain>
        <tissue evidence="1">Leaf</tissue>
    </source>
</reference>
<comment type="caution">
    <text evidence="1">The sequence shown here is derived from an EMBL/GenBank/DDBJ whole genome shotgun (WGS) entry which is preliminary data.</text>
</comment>
<gene>
    <name evidence="1" type="ORF">Gogos_005560</name>
</gene>
<evidence type="ECO:0000313" key="2">
    <source>
        <dbReference type="Proteomes" id="UP000593579"/>
    </source>
</evidence>
<sequence>MVILLSIRFYNLNHVFSAIGGVTGDLLEQTAQMFNQISANFSSFQIHDNINLLCKARDNILTILNEYVISSMLSVTCRPN</sequence>
<keyword evidence="2" id="KW-1185">Reference proteome</keyword>
<accession>A0A7J9CWD0</accession>
<protein>
    <submittedName>
        <fullName evidence="1">Uncharacterized protein</fullName>
    </submittedName>
</protein>
<dbReference type="Proteomes" id="UP000593579">
    <property type="component" value="Unassembled WGS sequence"/>
</dbReference>
<organism evidence="1 2">
    <name type="scientific">Gossypium gossypioides</name>
    <name type="common">Mexican cotton</name>
    <name type="synonym">Selera gossypioides</name>
    <dbReference type="NCBI Taxonomy" id="34282"/>
    <lineage>
        <taxon>Eukaryota</taxon>
        <taxon>Viridiplantae</taxon>
        <taxon>Streptophyta</taxon>
        <taxon>Embryophyta</taxon>
        <taxon>Tracheophyta</taxon>
        <taxon>Spermatophyta</taxon>
        <taxon>Magnoliopsida</taxon>
        <taxon>eudicotyledons</taxon>
        <taxon>Gunneridae</taxon>
        <taxon>Pentapetalae</taxon>
        <taxon>rosids</taxon>
        <taxon>malvids</taxon>
        <taxon>Malvales</taxon>
        <taxon>Malvaceae</taxon>
        <taxon>Malvoideae</taxon>
        <taxon>Gossypium</taxon>
    </lineage>
</organism>
<dbReference type="Pfam" id="PF12579">
    <property type="entry name" value="DUF3755"/>
    <property type="match status" value="1"/>
</dbReference>
<evidence type="ECO:0000313" key="1">
    <source>
        <dbReference type="EMBL" id="MBA0752829.1"/>
    </source>
</evidence>
<dbReference type="OrthoDB" id="1740687at2759"/>
<name>A0A7J9CWD0_GOSGO</name>
<dbReference type="PANTHER" id="PTHR14000">
    <property type="entry name" value="FINGER CCCH DOMAIN PROTEIN, PUTATIVE (DUF3755)-RELATED"/>
    <property type="match status" value="1"/>
</dbReference>
<dbReference type="InterPro" id="IPR022228">
    <property type="entry name" value="DUF3755"/>
</dbReference>
<dbReference type="PANTHER" id="PTHR14000:SF1">
    <property type="entry name" value="HISTONE H2A DEUBIQUITINASE (DUF3755)"/>
    <property type="match status" value="1"/>
</dbReference>
<proteinExistence type="predicted"/>